<keyword evidence="5" id="KW-1185">Reference proteome</keyword>
<dbReference type="PANTHER" id="PTHR11412:SF136">
    <property type="entry name" value="CD109 ANTIGEN"/>
    <property type="match status" value="1"/>
</dbReference>
<feature type="non-terminal residue" evidence="4">
    <location>
        <position position="1"/>
    </location>
</feature>
<keyword evidence="2" id="KW-0882">Thioester bond</keyword>
<protein>
    <recommendedName>
        <fullName evidence="3">Alpha-macroglobulin-like TED domain-containing protein</fullName>
    </recommendedName>
</protein>
<dbReference type="PANTHER" id="PTHR11412">
    <property type="entry name" value="MACROGLOBULIN / COMPLEMENT"/>
    <property type="match status" value="1"/>
</dbReference>
<dbReference type="SUPFAM" id="SSF48239">
    <property type="entry name" value="Terpenoid cyclases/Protein prenyltransferases"/>
    <property type="match status" value="1"/>
</dbReference>
<dbReference type="InterPro" id="IPR050473">
    <property type="entry name" value="A2M/Complement_sys"/>
</dbReference>
<dbReference type="GO" id="GO:0005615">
    <property type="term" value="C:extracellular space"/>
    <property type="evidence" value="ECO:0007669"/>
    <property type="project" value="InterPro"/>
</dbReference>
<feature type="domain" description="Alpha-macroglobulin-like TED" evidence="3">
    <location>
        <begin position="2"/>
        <end position="46"/>
    </location>
</feature>
<dbReference type="Proteomes" id="UP001208570">
    <property type="component" value="Unassembled WGS sequence"/>
</dbReference>
<gene>
    <name evidence="4" type="ORF">LSH36_224g01021</name>
</gene>
<evidence type="ECO:0000256" key="2">
    <source>
        <dbReference type="ARBA" id="ARBA00022966"/>
    </source>
</evidence>
<comment type="caution">
    <text evidence="4">The sequence shown here is derived from an EMBL/GenBank/DDBJ whole genome shotgun (WGS) entry which is preliminary data.</text>
</comment>
<reference evidence="4" key="1">
    <citation type="journal article" date="2023" name="Mol. Biol. Evol.">
        <title>Third-Generation Sequencing Reveals the Adaptive Role of the Epigenome in Three Deep-Sea Polychaetes.</title>
        <authorList>
            <person name="Perez M."/>
            <person name="Aroh O."/>
            <person name="Sun Y."/>
            <person name="Lan Y."/>
            <person name="Juniper S.K."/>
            <person name="Young C.R."/>
            <person name="Angers B."/>
            <person name="Qian P.Y."/>
        </authorList>
    </citation>
    <scope>NUCLEOTIDE SEQUENCE</scope>
    <source>
        <strain evidence="4">P08H-3</strain>
    </source>
</reference>
<name>A0AAD9JMV0_9ANNE</name>
<organism evidence="4 5">
    <name type="scientific">Paralvinella palmiformis</name>
    <dbReference type="NCBI Taxonomy" id="53620"/>
    <lineage>
        <taxon>Eukaryota</taxon>
        <taxon>Metazoa</taxon>
        <taxon>Spiralia</taxon>
        <taxon>Lophotrochozoa</taxon>
        <taxon>Annelida</taxon>
        <taxon>Polychaeta</taxon>
        <taxon>Sedentaria</taxon>
        <taxon>Canalipalpata</taxon>
        <taxon>Terebellida</taxon>
        <taxon>Terebelliformia</taxon>
        <taxon>Alvinellidae</taxon>
        <taxon>Paralvinella</taxon>
    </lineage>
</organism>
<evidence type="ECO:0000256" key="1">
    <source>
        <dbReference type="ARBA" id="ARBA00022729"/>
    </source>
</evidence>
<evidence type="ECO:0000313" key="4">
    <source>
        <dbReference type="EMBL" id="KAK2155984.1"/>
    </source>
</evidence>
<accession>A0AAD9JMV0</accession>
<dbReference type="AlphaFoldDB" id="A0AAD9JMV0"/>
<evidence type="ECO:0000259" key="3">
    <source>
        <dbReference type="Pfam" id="PF07678"/>
    </source>
</evidence>
<evidence type="ECO:0000313" key="5">
    <source>
        <dbReference type="Proteomes" id="UP001208570"/>
    </source>
</evidence>
<keyword evidence="1" id="KW-0732">Signal</keyword>
<sequence length="168" mass="19000">MMTYLLSNRFTEATPIMKWLQTMRNTFAGQASTQDSIAALQALYEYAKLDTNRVLYNIRVEVTATSMGNSTARIELNAKNWPDLQQVKVILILRPTTSKDTTDLALKRDTDDKRSMARRQYGLVISPLHRTGPPSSPSYPRPRVYRRIHPVWGSVRGTAQGTGIAIMQ</sequence>
<dbReference type="EMBL" id="JAODUP010000224">
    <property type="protein sequence ID" value="KAK2155984.1"/>
    <property type="molecule type" value="Genomic_DNA"/>
</dbReference>
<dbReference type="InterPro" id="IPR011626">
    <property type="entry name" value="Alpha-macroglobulin_TED"/>
</dbReference>
<dbReference type="InterPro" id="IPR008930">
    <property type="entry name" value="Terpenoid_cyclase/PrenylTrfase"/>
</dbReference>
<dbReference type="Pfam" id="PF07678">
    <property type="entry name" value="TED_complement"/>
    <property type="match status" value="1"/>
</dbReference>
<proteinExistence type="predicted"/>
<dbReference type="Gene3D" id="1.50.10.20">
    <property type="match status" value="1"/>
</dbReference>